<keyword evidence="1" id="KW-1133">Transmembrane helix</keyword>
<protein>
    <submittedName>
        <fullName evidence="5">Cobalamin biosynthesis protein CbiG</fullName>
    </submittedName>
</protein>
<gene>
    <name evidence="5" type="ORF">DWY69_03570</name>
</gene>
<evidence type="ECO:0000256" key="1">
    <source>
        <dbReference type="SAM" id="Phobius"/>
    </source>
</evidence>
<feature type="domain" description="Cobalamin synthesis G N-terminal" evidence="3">
    <location>
        <begin position="52"/>
        <end position="131"/>
    </location>
</feature>
<dbReference type="PANTHER" id="PTHR37477">
    <property type="entry name" value="COBALT-PRECORRIN-5A HYDROLASE"/>
    <property type="match status" value="1"/>
</dbReference>
<dbReference type="EMBL" id="QVLU01000002">
    <property type="protein sequence ID" value="RGE74165.1"/>
    <property type="molecule type" value="Genomic_DNA"/>
</dbReference>
<dbReference type="PANTHER" id="PTHR37477:SF1">
    <property type="entry name" value="COBALT-PRECORRIN-5A HYDROLASE"/>
    <property type="match status" value="1"/>
</dbReference>
<comment type="caution">
    <text evidence="5">The sequence shown here is derived from an EMBL/GenBank/DDBJ whole genome shotgun (WGS) entry which is preliminary data.</text>
</comment>
<dbReference type="SUPFAM" id="SSF159672">
    <property type="entry name" value="CbiG N-terminal domain-like"/>
    <property type="match status" value="1"/>
</dbReference>
<dbReference type="InterPro" id="IPR002750">
    <property type="entry name" value="CobE/GbiG_C"/>
</dbReference>
<dbReference type="RefSeq" id="WP_025489570.1">
    <property type="nucleotide sequence ID" value="NZ_CALBAU010000249.1"/>
</dbReference>
<dbReference type="Pfam" id="PF11761">
    <property type="entry name" value="CbiG_mid"/>
    <property type="match status" value="1"/>
</dbReference>
<name>A0A3E3J4C7_9FIRM</name>
<dbReference type="InterPro" id="IPR052553">
    <property type="entry name" value="CbiG_hydrolase"/>
</dbReference>
<dbReference type="InterPro" id="IPR036518">
    <property type="entry name" value="CobE/GbiG_C_sf"/>
</dbReference>
<dbReference type="SUPFAM" id="SSF159664">
    <property type="entry name" value="CobE/GbiG C-terminal domain-like"/>
    <property type="match status" value="1"/>
</dbReference>
<feature type="domain" description="CobE/GbiG C-terminal" evidence="2">
    <location>
        <begin position="237"/>
        <end position="355"/>
    </location>
</feature>
<evidence type="ECO:0000259" key="2">
    <source>
        <dbReference type="Pfam" id="PF01890"/>
    </source>
</evidence>
<dbReference type="Proteomes" id="UP000261166">
    <property type="component" value="Unassembled WGS sequence"/>
</dbReference>
<dbReference type="InterPro" id="IPR021745">
    <property type="entry name" value="CbiG_mid"/>
</dbReference>
<dbReference type="InterPro" id="IPR038029">
    <property type="entry name" value="GbiG_N_sf"/>
</dbReference>
<dbReference type="AlphaFoldDB" id="A0A3E3J4C7"/>
<accession>A0A3E3J4C7</accession>
<dbReference type="GO" id="GO:0009236">
    <property type="term" value="P:cobalamin biosynthetic process"/>
    <property type="evidence" value="ECO:0007669"/>
    <property type="project" value="InterPro"/>
</dbReference>
<keyword evidence="1" id="KW-0472">Membrane</keyword>
<dbReference type="Gene3D" id="3.40.50.11220">
    <property type="match status" value="1"/>
</dbReference>
<evidence type="ECO:0000313" key="6">
    <source>
        <dbReference type="Proteomes" id="UP000261166"/>
    </source>
</evidence>
<sequence length="370" mass="40108">MKAAIISFTARGALKNRELAALLRKKLSCTGYSFYKYALEGQTAFREVRRLTEALFSSCGLLIFIGAAGIAVRAIAPFLKEKDRDPAVLVMDEHAVHVISLLSGHLGGGNDWCRQVALLTGAEPVITTATDLNGVFAVDLFARDNGLFIEKRERIKEVSGRLLHGEKVGFYSELPWEGELPELLVPCETGGDGLLRPRLAEEGEKGDSGLPECGIVIAAQPQAVRFPVTCRLIPKDLTVGIGCRKGRSGAELLEFLQTVFQKFDLDKRRIACFASISLKEKEAGILELAFAERAPFLTFTAQELEAVPGKFEASGFVRKTVGVDNVCERAAVLGSGGGRLLVPRQAAGGITIAAAQRMPVIRFYRNDKGN</sequence>
<feature type="domain" description="Cobalamin biosynthesis central region" evidence="4">
    <location>
        <begin position="136"/>
        <end position="183"/>
    </location>
</feature>
<organism evidence="5 6">
    <name type="scientific">Eisenbergiella massiliensis</name>
    <dbReference type="NCBI Taxonomy" id="1720294"/>
    <lineage>
        <taxon>Bacteria</taxon>
        <taxon>Bacillati</taxon>
        <taxon>Bacillota</taxon>
        <taxon>Clostridia</taxon>
        <taxon>Lachnospirales</taxon>
        <taxon>Lachnospiraceae</taxon>
        <taxon>Eisenbergiella</taxon>
    </lineage>
</organism>
<feature type="transmembrane region" description="Helical" evidence="1">
    <location>
        <begin position="54"/>
        <end position="76"/>
    </location>
</feature>
<dbReference type="InterPro" id="IPR021744">
    <property type="entry name" value="CbiG_N"/>
</dbReference>
<keyword evidence="1" id="KW-0812">Transmembrane</keyword>
<evidence type="ECO:0000259" key="4">
    <source>
        <dbReference type="Pfam" id="PF11761"/>
    </source>
</evidence>
<evidence type="ECO:0000259" key="3">
    <source>
        <dbReference type="Pfam" id="PF11760"/>
    </source>
</evidence>
<dbReference type="Pfam" id="PF01890">
    <property type="entry name" value="CbiG_C"/>
    <property type="match status" value="1"/>
</dbReference>
<evidence type="ECO:0000313" key="5">
    <source>
        <dbReference type="EMBL" id="RGE74165.1"/>
    </source>
</evidence>
<proteinExistence type="predicted"/>
<reference evidence="5 6" key="1">
    <citation type="submission" date="2018-08" db="EMBL/GenBank/DDBJ databases">
        <title>A genome reference for cultivated species of the human gut microbiota.</title>
        <authorList>
            <person name="Zou Y."/>
            <person name="Xue W."/>
            <person name="Luo G."/>
        </authorList>
    </citation>
    <scope>NUCLEOTIDE SEQUENCE [LARGE SCALE GENOMIC DNA]</scope>
    <source>
        <strain evidence="5 6">AF26-4BH</strain>
    </source>
</reference>
<dbReference type="Gene3D" id="3.30.420.180">
    <property type="entry name" value="CobE/GbiG C-terminal domain"/>
    <property type="match status" value="1"/>
</dbReference>
<dbReference type="Pfam" id="PF11760">
    <property type="entry name" value="CbiG_N"/>
    <property type="match status" value="1"/>
</dbReference>
<dbReference type="OrthoDB" id="9781023at2"/>